<feature type="transmembrane region" description="Helical" evidence="1">
    <location>
        <begin position="12"/>
        <end position="31"/>
    </location>
</feature>
<keyword evidence="1" id="KW-0812">Transmembrane</keyword>
<dbReference type="Proteomes" id="UP000070054">
    <property type="component" value="Unassembled WGS sequence"/>
</dbReference>
<evidence type="ECO:0000313" key="2">
    <source>
        <dbReference type="EMBL" id="KXH40014.1"/>
    </source>
</evidence>
<dbReference type="AlphaFoldDB" id="A0A135SVS3"/>
<sequence length="155" mass="17259">MRYSHQSHLRPTSSLASIAIAMSSLASYRSYLMWRPSEYLRFCYAIICGIFFKVAIDLSLFPYFEPVLPAPALWEEAILLVDALDHNEAMMPEEATLSTTIISQDTSNTSANAGCESSYSTVLFYAVPMIQQLRDGLRIAIDHLSCCLFIVCGNG</sequence>
<accession>A0A135SVS3</accession>
<evidence type="ECO:0000256" key="1">
    <source>
        <dbReference type="SAM" id="Phobius"/>
    </source>
</evidence>
<feature type="transmembrane region" description="Helical" evidence="1">
    <location>
        <begin position="43"/>
        <end position="64"/>
    </location>
</feature>
<organism evidence="2 3">
    <name type="scientific">Colletotrichum nymphaeae SA-01</name>
    <dbReference type="NCBI Taxonomy" id="1460502"/>
    <lineage>
        <taxon>Eukaryota</taxon>
        <taxon>Fungi</taxon>
        <taxon>Dikarya</taxon>
        <taxon>Ascomycota</taxon>
        <taxon>Pezizomycotina</taxon>
        <taxon>Sordariomycetes</taxon>
        <taxon>Hypocreomycetidae</taxon>
        <taxon>Glomerellales</taxon>
        <taxon>Glomerellaceae</taxon>
        <taxon>Colletotrichum</taxon>
        <taxon>Colletotrichum acutatum species complex</taxon>
    </lineage>
</organism>
<name>A0A135SVS3_9PEZI</name>
<keyword evidence="1" id="KW-1133">Transmembrane helix</keyword>
<evidence type="ECO:0000313" key="3">
    <source>
        <dbReference type="Proteomes" id="UP000070054"/>
    </source>
</evidence>
<dbReference type="EMBL" id="JEMN01001326">
    <property type="protein sequence ID" value="KXH40014.1"/>
    <property type="molecule type" value="Genomic_DNA"/>
</dbReference>
<keyword evidence="1" id="KW-0472">Membrane</keyword>
<keyword evidence="3" id="KW-1185">Reference proteome</keyword>
<comment type="caution">
    <text evidence="2">The sequence shown here is derived from an EMBL/GenBank/DDBJ whole genome shotgun (WGS) entry which is preliminary data.</text>
</comment>
<reference evidence="2 3" key="1">
    <citation type="submission" date="2014-02" db="EMBL/GenBank/DDBJ databases">
        <title>The genome sequence of Colletotrichum nymphaeae SA-01.</title>
        <authorList>
            <person name="Baroncelli R."/>
            <person name="Thon M.R."/>
        </authorList>
    </citation>
    <scope>NUCLEOTIDE SEQUENCE [LARGE SCALE GENOMIC DNA]</scope>
    <source>
        <strain evidence="2 3">SA-01</strain>
    </source>
</reference>
<gene>
    <name evidence="2" type="ORF">CNYM01_06230</name>
</gene>
<proteinExistence type="predicted"/>
<protein>
    <submittedName>
        <fullName evidence="2">Uncharacterized protein</fullName>
    </submittedName>
</protein>